<keyword evidence="2 3" id="KW-0040">ANK repeat</keyword>
<feature type="repeat" description="ANK" evidence="3">
    <location>
        <begin position="342"/>
        <end position="374"/>
    </location>
</feature>
<dbReference type="OrthoDB" id="5431422at2759"/>
<dbReference type="RefSeq" id="XP_033524561.1">
    <property type="nucleotide sequence ID" value="XM_033665843.1"/>
</dbReference>
<dbReference type="Pfam" id="PF00023">
    <property type="entry name" value="Ank"/>
    <property type="match status" value="1"/>
</dbReference>
<feature type="region of interest" description="Disordered" evidence="4">
    <location>
        <begin position="181"/>
        <end position="203"/>
    </location>
</feature>
<evidence type="ECO:0000256" key="1">
    <source>
        <dbReference type="ARBA" id="ARBA00022737"/>
    </source>
</evidence>
<organism evidence="5 6">
    <name type="scientific">Dothidotthia symphoricarpi CBS 119687</name>
    <dbReference type="NCBI Taxonomy" id="1392245"/>
    <lineage>
        <taxon>Eukaryota</taxon>
        <taxon>Fungi</taxon>
        <taxon>Dikarya</taxon>
        <taxon>Ascomycota</taxon>
        <taxon>Pezizomycotina</taxon>
        <taxon>Dothideomycetes</taxon>
        <taxon>Pleosporomycetidae</taxon>
        <taxon>Pleosporales</taxon>
        <taxon>Dothidotthiaceae</taxon>
        <taxon>Dothidotthia</taxon>
    </lineage>
</organism>
<name>A0A6A6AGY1_9PLEO</name>
<dbReference type="GeneID" id="54406275"/>
<dbReference type="PANTHER" id="PTHR24126:SF14">
    <property type="entry name" value="ANK_REP_REGION DOMAIN-CONTAINING PROTEIN"/>
    <property type="match status" value="1"/>
</dbReference>
<dbReference type="PROSITE" id="PS50297">
    <property type="entry name" value="ANK_REP_REGION"/>
    <property type="match status" value="5"/>
</dbReference>
<dbReference type="InterPro" id="IPR036770">
    <property type="entry name" value="Ankyrin_rpt-contain_sf"/>
</dbReference>
<dbReference type="PANTHER" id="PTHR24126">
    <property type="entry name" value="ANKYRIN REPEAT, PH AND SEC7 DOMAIN CONTAINING PROTEIN SECG-RELATED"/>
    <property type="match status" value="1"/>
</dbReference>
<reference evidence="5" key="1">
    <citation type="journal article" date="2020" name="Stud. Mycol.">
        <title>101 Dothideomycetes genomes: a test case for predicting lifestyles and emergence of pathogens.</title>
        <authorList>
            <person name="Haridas S."/>
            <person name="Albert R."/>
            <person name="Binder M."/>
            <person name="Bloem J."/>
            <person name="Labutti K."/>
            <person name="Salamov A."/>
            <person name="Andreopoulos B."/>
            <person name="Baker S."/>
            <person name="Barry K."/>
            <person name="Bills G."/>
            <person name="Bluhm B."/>
            <person name="Cannon C."/>
            <person name="Castanera R."/>
            <person name="Culley D."/>
            <person name="Daum C."/>
            <person name="Ezra D."/>
            <person name="Gonzalez J."/>
            <person name="Henrissat B."/>
            <person name="Kuo A."/>
            <person name="Liang C."/>
            <person name="Lipzen A."/>
            <person name="Lutzoni F."/>
            <person name="Magnuson J."/>
            <person name="Mondo S."/>
            <person name="Nolan M."/>
            <person name="Ohm R."/>
            <person name="Pangilinan J."/>
            <person name="Park H.-J."/>
            <person name="Ramirez L."/>
            <person name="Alfaro M."/>
            <person name="Sun H."/>
            <person name="Tritt A."/>
            <person name="Yoshinaga Y."/>
            <person name="Zwiers L.-H."/>
            <person name="Turgeon B."/>
            <person name="Goodwin S."/>
            <person name="Spatafora J."/>
            <person name="Crous P."/>
            <person name="Grigoriev I."/>
        </authorList>
    </citation>
    <scope>NUCLEOTIDE SEQUENCE</scope>
    <source>
        <strain evidence="5">CBS 119687</strain>
    </source>
</reference>
<evidence type="ECO:0000313" key="6">
    <source>
        <dbReference type="Proteomes" id="UP000799771"/>
    </source>
</evidence>
<feature type="repeat" description="ANK" evidence="3">
    <location>
        <begin position="482"/>
        <end position="514"/>
    </location>
</feature>
<sequence>MALGSFVELIQTCCGMTVNAYEAGKIVLELLRKNPQIPLAAWNLFKSWQAWNLKLKTAKNCFQGIRDGLMTRGPLLPADIHNSINMVFLDYQSWLREATAFTRRQQKLKPPSMNEDSIREYGAAIQLQVEKLNAVQKAFDYATAAPAEQRMYFAEATKQIPSLCYASIENALEGLRESSEISLPSSRLQHRPSTSTSWLPSRRPQTKYSRELIKAACNNAVDLMKHCINNGANIDHQSTAKELKDAGMAALHAATAGGHLLAVKLLVDYKANINIRMPGGYTALHLAVRRGYSEVVRFLINKGADLDATDDVGQTPLTESPNEAIQLILLDAGANPDIPGHDLNTALHYAASFGWVEAVRSLVNHRANIHACNMNEQTPLWLACSKPKVAVTKADAIAVILLIASASPNAISKIGGTSPFHEAIRQGRRGLLDKLIESGADTMSSTEDNQYPLHLAARLPDPTILEELCPFYQEIDLLGGPEGNTALIQAIMTRHVENVKVLVRYNASLTVRTEKGEFRGHCPLHHAFRVGVVSQAVILLKLHLRKRIPIQQNDTVSGTLPIHWAAHPDIVDYWVKAQGSVHEIDNDKNTPLHWLVRWANISVIKRLVSHEANVKARNKNGWIPIEFLCYDKRY</sequence>
<dbReference type="InterPro" id="IPR002110">
    <property type="entry name" value="Ankyrin_rpt"/>
</dbReference>
<keyword evidence="6" id="KW-1185">Reference proteome</keyword>
<evidence type="ECO:0000313" key="5">
    <source>
        <dbReference type="EMBL" id="KAF2130174.1"/>
    </source>
</evidence>
<feature type="repeat" description="ANK" evidence="3">
    <location>
        <begin position="246"/>
        <end position="278"/>
    </location>
</feature>
<proteinExistence type="predicted"/>
<feature type="repeat" description="ANK" evidence="3">
    <location>
        <begin position="587"/>
        <end position="619"/>
    </location>
</feature>
<dbReference type="Proteomes" id="UP000799771">
    <property type="component" value="Unassembled WGS sequence"/>
</dbReference>
<dbReference type="Gene3D" id="1.25.40.20">
    <property type="entry name" value="Ankyrin repeat-containing domain"/>
    <property type="match status" value="2"/>
</dbReference>
<gene>
    <name evidence="5" type="ORF">P153DRAFT_339803</name>
</gene>
<feature type="repeat" description="ANK" evidence="3">
    <location>
        <begin position="279"/>
        <end position="311"/>
    </location>
</feature>
<dbReference type="EMBL" id="ML977505">
    <property type="protein sequence ID" value="KAF2130174.1"/>
    <property type="molecule type" value="Genomic_DNA"/>
</dbReference>
<feature type="compositionally biased region" description="Polar residues" evidence="4">
    <location>
        <begin position="181"/>
        <end position="199"/>
    </location>
</feature>
<feature type="repeat" description="ANK" evidence="3">
    <location>
        <begin position="415"/>
        <end position="447"/>
    </location>
</feature>
<protein>
    <submittedName>
        <fullName evidence="5">Ankyrin</fullName>
    </submittedName>
</protein>
<evidence type="ECO:0000256" key="3">
    <source>
        <dbReference type="PROSITE-ProRule" id="PRU00023"/>
    </source>
</evidence>
<dbReference type="Pfam" id="PF12796">
    <property type="entry name" value="Ank_2"/>
    <property type="match status" value="3"/>
</dbReference>
<evidence type="ECO:0000256" key="4">
    <source>
        <dbReference type="SAM" id="MobiDB-lite"/>
    </source>
</evidence>
<dbReference type="AlphaFoldDB" id="A0A6A6AGY1"/>
<dbReference type="PROSITE" id="PS50088">
    <property type="entry name" value="ANK_REPEAT"/>
    <property type="match status" value="6"/>
</dbReference>
<evidence type="ECO:0000256" key="2">
    <source>
        <dbReference type="ARBA" id="ARBA00023043"/>
    </source>
</evidence>
<accession>A0A6A6AGY1</accession>
<keyword evidence="1" id="KW-0677">Repeat</keyword>
<dbReference type="SMART" id="SM00248">
    <property type="entry name" value="ANK"/>
    <property type="match status" value="10"/>
</dbReference>
<dbReference type="SUPFAM" id="SSF48403">
    <property type="entry name" value="Ankyrin repeat"/>
    <property type="match status" value="2"/>
</dbReference>